<dbReference type="EMBL" id="MU006736">
    <property type="protein sequence ID" value="KAF2623583.1"/>
    <property type="molecule type" value="Genomic_DNA"/>
</dbReference>
<proteinExistence type="predicted"/>
<accession>A0ACB6RP35</accession>
<keyword evidence="2" id="KW-1185">Reference proteome</keyword>
<gene>
    <name evidence="1" type="ORF">BU25DRAFT_400655</name>
</gene>
<comment type="caution">
    <text evidence="1">The sequence shown here is derived from an EMBL/GenBank/DDBJ whole genome shotgun (WGS) entry which is preliminary data.</text>
</comment>
<evidence type="ECO:0000313" key="2">
    <source>
        <dbReference type="Proteomes" id="UP000799754"/>
    </source>
</evidence>
<dbReference type="Proteomes" id="UP000799754">
    <property type="component" value="Unassembled WGS sequence"/>
</dbReference>
<protein>
    <submittedName>
        <fullName evidence="1">TPR-like protein</fullName>
    </submittedName>
</protein>
<organism evidence="1 2">
    <name type="scientific">Macroventuria anomochaeta</name>
    <dbReference type="NCBI Taxonomy" id="301207"/>
    <lineage>
        <taxon>Eukaryota</taxon>
        <taxon>Fungi</taxon>
        <taxon>Dikarya</taxon>
        <taxon>Ascomycota</taxon>
        <taxon>Pezizomycotina</taxon>
        <taxon>Dothideomycetes</taxon>
        <taxon>Pleosporomycetidae</taxon>
        <taxon>Pleosporales</taxon>
        <taxon>Pleosporineae</taxon>
        <taxon>Didymellaceae</taxon>
        <taxon>Macroventuria</taxon>
    </lineage>
</organism>
<reference evidence="1" key="1">
    <citation type="journal article" date="2020" name="Stud. Mycol.">
        <title>101 Dothideomycetes genomes: a test case for predicting lifestyles and emergence of pathogens.</title>
        <authorList>
            <person name="Haridas S."/>
            <person name="Albert R."/>
            <person name="Binder M."/>
            <person name="Bloem J."/>
            <person name="Labutti K."/>
            <person name="Salamov A."/>
            <person name="Andreopoulos B."/>
            <person name="Baker S."/>
            <person name="Barry K."/>
            <person name="Bills G."/>
            <person name="Bluhm B."/>
            <person name="Cannon C."/>
            <person name="Castanera R."/>
            <person name="Culley D."/>
            <person name="Daum C."/>
            <person name="Ezra D."/>
            <person name="Gonzalez J."/>
            <person name="Henrissat B."/>
            <person name="Kuo A."/>
            <person name="Liang C."/>
            <person name="Lipzen A."/>
            <person name="Lutzoni F."/>
            <person name="Magnuson J."/>
            <person name="Mondo S."/>
            <person name="Nolan M."/>
            <person name="Ohm R."/>
            <person name="Pangilinan J."/>
            <person name="Park H.-J."/>
            <person name="Ramirez L."/>
            <person name="Alfaro M."/>
            <person name="Sun H."/>
            <person name="Tritt A."/>
            <person name="Yoshinaga Y."/>
            <person name="Zwiers L.-H."/>
            <person name="Turgeon B."/>
            <person name="Goodwin S."/>
            <person name="Spatafora J."/>
            <person name="Crous P."/>
            <person name="Grigoriev I."/>
        </authorList>
    </citation>
    <scope>NUCLEOTIDE SEQUENCE</scope>
    <source>
        <strain evidence="1">CBS 525.71</strain>
    </source>
</reference>
<sequence length="1213" mass="134925">MAVTKKGPVLRVTGLAASQPDEELTALLKAAISDSLTDDEQSRVDVRVAVVPSCYNDEEKVALVECRGGVPAFLSELIADPLGESQMEMGDTDINFDQHFFGFTQLYTPTPDAPVVADVIAITGLDGHAYDSWRGEGSLGRMWLRDFLCKDLPCCRTMIYGYNSRLSSRGVDTIMDYGRGLLEELKKIRGTEELRQRPLFFIAHSFGGIVLAHCLVKAVQTMEDDHPTIASLYRATYGMLLFGIPHKGLVVDNMQKMLAGEDRHPRSALLEQIKEKSDLLASQLDDFRNLVRDRKIVSFYERRQTQQLQFDSEGEQRTRTGDLVTAVDSDSALLQLPGNMEDKIPLDADHSMIVKFDNKNAQGYSSARDKLMQFARDAPGAVAGRFARAQNRPKPSNMVPFPRDGAFVGRNDVLAKIDEMHRRTASKDHSRVALVGLGGVGKSQVAIEYAYRAREAAPHIWVFWVHASNAARFKQAYQEIAVRVELPGRDDPKTDILCLVHNWLCDEKNGRWLMIVDNADDDQVFTSTSASANAAAPLASFLPQAASGWILVTSRDLIAAMNLVGARLNVIEVEPMGEREALKLLRSKMQVVESAEGDARALVKTLEGIPLAVTHAAAYITVNKPMVDIATYLELFRESEENQAHLLNDKKARDIRRDAGVSSAVITTWQLSFEQIRKTRPEAADLLSLMTMFDRQGVPEHVLYEGRSKLQFAEAVGPLLRFSLIRAQAREQPEMRLQEQLFEMHSLVQLATREWVKLHGQVDVWQRAALRIMAAAFPSGQHETWAACRTLLPHSTKVLGYSTEKNDEARLDQATIATNTAWYLMLMGQYAEAERIGCSAVAAREEVLEREHPDTLTSVSQLGSLGSVLERQGKYEEAEAMHRRALQGSEKVHGREHPSTFAIVSKLGTVLSRQGEYEEAEAMHRRALEGREKALGLEHPETLTSVSKIGSVLERQGKYEEAEAMHRRALEGREKALGLEHPDTLTSVSNLGLALWRQGRFVDAETLGTQVMETRKRALGLEHPDTLTSVSQLGSVLSRQGKYKDAEAMHRRALEGCEKALGLEHPETLTSVSQLGSVLSRQGKYKDAEAMHRRDLEGSEKVLGLEHPDTLTSVSQLGLVLWSQGQFADAETLEIRVMETRKKMLGDDHPDTLTAMANLAFTLRSQGRKQEAISLMEACVQAQTQVLRPSHPDTESSTATLNLWRLESLDLGT</sequence>
<evidence type="ECO:0000313" key="1">
    <source>
        <dbReference type="EMBL" id="KAF2623583.1"/>
    </source>
</evidence>
<name>A0ACB6RP35_9PLEO</name>